<keyword evidence="3" id="KW-1185">Reference proteome</keyword>
<evidence type="ECO:0000256" key="1">
    <source>
        <dbReference type="SAM" id="MobiDB-lite"/>
    </source>
</evidence>
<proteinExistence type="predicted"/>
<evidence type="ECO:0000313" key="3">
    <source>
        <dbReference type="Proteomes" id="UP001244341"/>
    </source>
</evidence>
<name>A0ABY8UEJ5_TETOB</name>
<evidence type="ECO:0000313" key="2">
    <source>
        <dbReference type="EMBL" id="WIA19692.1"/>
    </source>
</evidence>
<feature type="region of interest" description="Disordered" evidence="1">
    <location>
        <begin position="1"/>
        <end position="59"/>
    </location>
</feature>
<gene>
    <name evidence="2" type="ORF">OEZ85_005620</name>
</gene>
<accession>A0ABY8UEJ5</accession>
<feature type="compositionally biased region" description="Low complexity" evidence="1">
    <location>
        <begin position="30"/>
        <end position="56"/>
    </location>
</feature>
<reference evidence="2 3" key="1">
    <citation type="submission" date="2023-05" db="EMBL/GenBank/DDBJ databases">
        <title>A 100% complete, gapless, phased diploid assembly of the Scenedesmus obliquus UTEX 3031 genome.</title>
        <authorList>
            <person name="Biondi T.C."/>
            <person name="Hanschen E.R."/>
            <person name="Kwon T."/>
            <person name="Eng W."/>
            <person name="Kruse C.P.S."/>
            <person name="Koehler S.I."/>
            <person name="Kunde Y."/>
            <person name="Gleasner C.D."/>
            <person name="You Mak K.T."/>
            <person name="Polle J."/>
            <person name="Hovde B.T."/>
            <person name="Starkenburg S.R."/>
        </authorList>
    </citation>
    <scope>NUCLEOTIDE SEQUENCE [LARGE SCALE GENOMIC DNA]</scope>
    <source>
        <strain evidence="2 3">DOE0152z</strain>
    </source>
</reference>
<dbReference type="Proteomes" id="UP001244341">
    <property type="component" value="Chromosome 11b"/>
</dbReference>
<feature type="region of interest" description="Disordered" evidence="1">
    <location>
        <begin position="86"/>
        <end position="107"/>
    </location>
</feature>
<feature type="compositionally biased region" description="Polar residues" evidence="1">
    <location>
        <begin position="1"/>
        <end position="11"/>
    </location>
</feature>
<organism evidence="2 3">
    <name type="scientific">Tetradesmus obliquus</name>
    <name type="common">Green alga</name>
    <name type="synonym">Acutodesmus obliquus</name>
    <dbReference type="NCBI Taxonomy" id="3088"/>
    <lineage>
        <taxon>Eukaryota</taxon>
        <taxon>Viridiplantae</taxon>
        <taxon>Chlorophyta</taxon>
        <taxon>core chlorophytes</taxon>
        <taxon>Chlorophyceae</taxon>
        <taxon>CS clade</taxon>
        <taxon>Sphaeropleales</taxon>
        <taxon>Scenedesmaceae</taxon>
        <taxon>Tetradesmus</taxon>
    </lineage>
</organism>
<feature type="compositionally biased region" description="Low complexity" evidence="1">
    <location>
        <begin position="87"/>
        <end position="96"/>
    </location>
</feature>
<dbReference type="EMBL" id="CP126218">
    <property type="protein sequence ID" value="WIA19692.1"/>
    <property type="molecule type" value="Genomic_DNA"/>
</dbReference>
<protein>
    <submittedName>
        <fullName evidence="2">Uncharacterized protein</fullName>
    </submittedName>
</protein>
<sequence>MSVGPTPSSQDGLGGPLVEQITDGPPGITPPAAASSKPAAVTLESTPKPTGSSSSKMWPWGDMSVELLRRLQRSVLASSEGCRWPYSSSSHPAAHPATHRRPNLPPLPLQCHPLCCR</sequence>